<dbReference type="InterPro" id="IPR000304">
    <property type="entry name" value="Pyrroline-COOH_reductase"/>
</dbReference>
<dbReference type="InterPro" id="IPR053790">
    <property type="entry name" value="P5CR-like_CS"/>
</dbReference>
<keyword evidence="3 9" id="KW-0641">Proline biosynthesis</keyword>
<comment type="function">
    <text evidence="7">Oxidoreductase that catalyzes the last step in proline biosynthesis, which corresponds to the reduction of pyrroline-5-carboxylate (P5C) to L-proline using NAD(P)H. Proline is synthesized from either glutamate or ornithine; both are converted to P5C, and then to proline via pyrroline-5-carboxylate reductases (PYCRs). PYCR3 is exclusively linked to the biosynthesis of proline from ornithine.</text>
</comment>
<gene>
    <name evidence="12" type="ORF">CDAUBV1_LOCUS17150</name>
</gene>
<reference evidence="12" key="1">
    <citation type="submission" date="2024-06" db="EMBL/GenBank/DDBJ databases">
        <authorList>
            <person name="Liu X."/>
            <person name="Lenzi L."/>
            <person name="Haldenby T S."/>
            <person name="Uol C."/>
        </authorList>
    </citation>
    <scope>NUCLEOTIDE SEQUENCE</scope>
</reference>
<feature type="domain" description="Pyrroline-5-carboxylate reductase catalytic N-terminal" evidence="10">
    <location>
        <begin position="39"/>
        <end position="141"/>
    </location>
</feature>
<comment type="catalytic activity">
    <reaction evidence="9">
        <text>L-proline + NADP(+) = (S)-1-pyrroline-5-carboxylate + NADPH + 2 H(+)</text>
        <dbReference type="Rhea" id="RHEA:14109"/>
        <dbReference type="ChEBI" id="CHEBI:15378"/>
        <dbReference type="ChEBI" id="CHEBI:17388"/>
        <dbReference type="ChEBI" id="CHEBI:57783"/>
        <dbReference type="ChEBI" id="CHEBI:58349"/>
        <dbReference type="ChEBI" id="CHEBI:60039"/>
        <dbReference type="EC" id="1.5.1.2"/>
    </reaction>
</comment>
<organism evidence="12 13">
    <name type="scientific">Calicophoron daubneyi</name>
    <name type="common">Rumen fluke</name>
    <name type="synonym">Paramphistomum daubneyi</name>
    <dbReference type="NCBI Taxonomy" id="300641"/>
    <lineage>
        <taxon>Eukaryota</taxon>
        <taxon>Metazoa</taxon>
        <taxon>Spiralia</taxon>
        <taxon>Lophotrochozoa</taxon>
        <taxon>Platyhelminthes</taxon>
        <taxon>Trematoda</taxon>
        <taxon>Digenea</taxon>
        <taxon>Plagiorchiida</taxon>
        <taxon>Pronocephalata</taxon>
        <taxon>Paramphistomoidea</taxon>
        <taxon>Paramphistomidae</taxon>
        <taxon>Calicophoron</taxon>
    </lineage>
</organism>
<evidence type="ECO:0000256" key="1">
    <source>
        <dbReference type="ARBA" id="ARBA00005205"/>
    </source>
</evidence>
<keyword evidence="5 9" id="KW-0560">Oxidoreductase</keyword>
<comment type="subunit">
    <text evidence="6">Homodecamer; composed of 5 homodimers.</text>
</comment>
<keyword evidence="9" id="KW-0028">Amino-acid biosynthesis</keyword>
<sequence length="311" mass="32844">MTLLIRSVNRIHSPIIPAYRNLIAGMSTEIKDLIATKHFGFLGSGKMAQALASGFLASGCLKGSQVTMTDVFGTSGADAKLFEPIKQLQMSYGIEYMQCNKTMGKKSDVIFACVKPNIIISALEEMSSCLDNKLIVTIAAGITTNRIKKVVPDSTRIIRIMPNTPCLVQCGTGIFCRGPGAVDQDVELVKSLCSTTFPVFEEVPESLINPASAVSGSGPAYIYMIAEAMADGGVLVGIPRPVAHRLAVSTILGAATMMLKTEEEPGKLKNDVCSAGGTTICAVKALEDGGVRAAFINAVKAATDRSAEMTE</sequence>
<evidence type="ECO:0000256" key="8">
    <source>
        <dbReference type="PIRSR" id="PIRSR000193-1"/>
    </source>
</evidence>
<dbReference type="InterPro" id="IPR036291">
    <property type="entry name" value="NAD(P)-bd_dom_sf"/>
</dbReference>
<proteinExistence type="inferred from homology"/>
<dbReference type="PROSITE" id="PS00521">
    <property type="entry name" value="P5CR"/>
    <property type="match status" value="1"/>
</dbReference>
<feature type="domain" description="Pyrroline-5-carboxylate reductase dimerisation" evidence="11">
    <location>
        <begin position="205"/>
        <end position="309"/>
    </location>
</feature>
<dbReference type="InterPro" id="IPR008927">
    <property type="entry name" value="6-PGluconate_DH-like_C_sf"/>
</dbReference>
<dbReference type="InterPro" id="IPR029036">
    <property type="entry name" value="P5CR_dimer"/>
</dbReference>
<evidence type="ECO:0000256" key="7">
    <source>
        <dbReference type="ARBA" id="ARBA00049975"/>
    </source>
</evidence>
<dbReference type="SUPFAM" id="SSF48179">
    <property type="entry name" value="6-phosphogluconate dehydrogenase C-terminal domain-like"/>
    <property type="match status" value="1"/>
</dbReference>
<evidence type="ECO:0000256" key="3">
    <source>
        <dbReference type="ARBA" id="ARBA00022650"/>
    </source>
</evidence>
<dbReference type="GO" id="GO:0055129">
    <property type="term" value="P:L-proline biosynthetic process"/>
    <property type="evidence" value="ECO:0007669"/>
    <property type="project" value="TreeGrafter"/>
</dbReference>
<dbReference type="PIRSF" id="PIRSF000193">
    <property type="entry name" value="Pyrrol-5-carb_rd"/>
    <property type="match status" value="1"/>
</dbReference>
<comment type="pathway">
    <text evidence="1 9">Amino-acid biosynthesis; L-proline biosynthesis; L-proline from L-glutamate 5-semialdehyde: step 1/1.</text>
</comment>
<dbReference type="Pfam" id="PF03807">
    <property type="entry name" value="F420_oxidored"/>
    <property type="match status" value="1"/>
</dbReference>
<dbReference type="EC" id="1.5.1.2" evidence="9"/>
<name>A0AAV2TYA9_CALDB</name>
<evidence type="ECO:0000313" key="12">
    <source>
        <dbReference type="EMBL" id="CAL5141848.1"/>
    </source>
</evidence>
<dbReference type="PANTHER" id="PTHR11645">
    <property type="entry name" value="PYRROLINE-5-CARBOXYLATE REDUCTASE"/>
    <property type="match status" value="1"/>
</dbReference>
<protein>
    <recommendedName>
        <fullName evidence="9">Pyrroline-5-carboxylate reductase</fullName>
        <ecNumber evidence="9">1.5.1.2</ecNumber>
    </recommendedName>
</protein>
<dbReference type="Pfam" id="PF14748">
    <property type="entry name" value="P5CR_dimer"/>
    <property type="match status" value="1"/>
</dbReference>
<dbReference type="FunFam" id="1.10.3730.10:FF:000001">
    <property type="entry name" value="Pyrroline-5-carboxylate reductase"/>
    <property type="match status" value="1"/>
</dbReference>
<evidence type="ECO:0000259" key="11">
    <source>
        <dbReference type="Pfam" id="PF14748"/>
    </source>
</evidence>
<evidence type="ECO:0000256" key="6">
    <source>
        <dbReference type="ARBA" id="ARBA00038523"/>
    </source>
</evidence>
<comment type="caution">
    <text evidence="12">The sequence shown here is derived from an EMBL/GenBank/DDBJ whole genome shotgun (WGS) entry which is preliminary data.</text>
</comment>
<accession>A0AAV2TYA9</accession>
<evidence type="ECO:0000256" key="4">
    <source>
        <dbReference type="ARBA" id="ARBA00022857"/>
    </source>
</evidence>
<dbReference type="AlphaFoldDB" id="A0AAV2TYA9"/>
<evidence type="ECO:0000256" key="2">
    <source>
        <dbReference type="ARBA" id="ARBA00005525"/>
    </source>
</evidence>
<dbReference type="PANTHER" id="PTHR11645:SF0">
    <property type="entry name" value="PYRROLINE-5-CARBOXYLATE REDUCTASE 3"/>
    <property type="match status" value="1"/>
</dbReference>
<feature type="binding site" evidence="8">
    <location>
        <begin position="42"/>
        <end position="47"/>
    </location>
    <ligand>
        <name>NADP(+)</name>
        <dbReference type="ChEBI" id="CHEBI:58349"/>
    </ligand>
</feature>
<evidence type="ECO:0000259" key="10">
    <source>
        <dbReference type="Pfam" id="PF03807"/>
    </source>
</evidence>
<evidence type="ECO:0000313" key="13">
    <source>
        <dbReference type="Proteomes" id="UP001497525"/>
    </source>
</evidence>
<evidence type="ECO:0000256" key="5">
    <source>
        <dbReference type="ARBA" id="ARBA00023002"/>
    </source>
</evidence>
<comment type="similarity">
    <text evidence="2 9">Belongs to the pyrroline-5-carboxylate reductase family.</text>
</comment>
<feature type="binding site" evidence="8">
    <location>
        <position position="100"/>
    </location>
    <ligand>
        <name>NADPH</name>
        <dbReference type="ChEBI" id="CHEBI:57783"/>
    </ligand>
</feature>
<dbReference type="GO" id="GO:0004735">
    <property type="term" value="F:pyrroline-5-carboxylate reductase activity"/>
    <property type="evidence" value="ECO:0007669"/>
    <property type="project" value="UniProtKB-EC"/>
</dbReference>
<evidence type="ECO:0000256" key="9">
    <source>
        <dbReference type="RuleBase" id="RU003903"/>
    </source>
</evidence>
<dbReference type="NCBIfam" id="TIGR00112">
    <property type="entry name" value="proC"/>
    <property type="match status" value="1"/>
</dbReference>
<dbReference type="Gene3D" id="1.10.3730.10">
    <property type="entry name" value="ProC C-terminal domain-like"/>
    <property type="match status" value="1"/>
</dbReference>
<dbReference type="SUPFAM" id="SSF51735">
    <property type="entry name" value="NAD(P)-binding Rossmann-fold domains"/>
    <property type="match status" value="1"/>
</dbReference>
<dbReference type="EMBL" id="CAXLJL010000933">
    <property type="protein sequence ID" value="CAL5141848.1"/>
    <property type="molecule type" value="Genomic_DNA"/>
</dbReference>
<dbReference type="Gene3D" id="3.40.50.720">
    <property type="entry name" value="NAD(P)-binding Rossmann-like Domain"/>
    <property type="match status" value="1"/>
</dbReference>
<dbReference type="Proteomes" id="UP001497525">
    <property type="component" value="Unassembled WGS sequence"/>
</dbReference>
<keyword evidence="4 8" id="KW-0521">NADP</keyword>
<dbReference type="InterPro" id="IPR028939">
    <property type="entry name" value="P5C_Rdtase_cat_N"/>
</dbReference>
<dbReference type="HAMAP" id="MF_01925">
    <property type="entry name" value="P5C_reductase"/>
    <property type="match status" value="1"/>
</dbReference>